<evidence type="ECO:0000259" key="8">
    <source>
        <dbReference type="PROSITE" id="PS51755"/>
    </source>
</evidence>
<evidence type="ECO:0000256" key="2">
    <source>
        <dbReference type="ARBA" id="ARBA00023012"/>
    </source>
</evidence>
<sequence length="249" mass="28504">MKIALLNFGLLQTDTVCELLASRRYQCESYSSCAEVVRRYAKEPFDLLVLDLHHREKETNLVQEVRRHIPTPVPILCVARLADQEVILESLDAGATDYIATPIRHQELSVRVTVLLRRAYPMRVYGERLQFGAYVFEPARERAERDGKLLDLTRKEFDLGLLFFRNLGRPLSRALIVETVWGADHPEMSRTMDTHVSRVRNKLGLNPKHGFRLAPVYGYGYRLEELTTDRRESPTVGSPINRLANAATA</sequence>
<evidence type="ECO:0000313" key="9">
    <source>
        <dbReference type="EMBL" id="MBK4737298.1"/>
    </source>
</evidence>
<gene>
    <name evidence="9" type="ORF">JJB74_21980</name>
</gene>
<dbReference type="SMART" id="SM00862">
    <property type="entry name" value="Trans_reg_C"/>
    <property type="match status" value="1"/>
</dbReference>
<keyword evidence="3 5" id="KW-0238">DNA-binding</keyword>
<name>A0A934SXG5_9BURK</name>
<evidence type="ECO:0000256" key="1">
    <source>
        <dbReference type="ARBA" id="ARBA00022553"/>
    </source>
</evidence>
<dbReference type="AlphaFoldDB" id="A0A934SXG5"/>
<accession>A0A934SXG5</accession>
<feature type="domain" description="Response regulatory" evidence="7">
    <location>
        <begin position="2"/>
        <end position="116"/>
    </location>
</feature>
<protein>
    <submittedName>
        <fullName evidence="9">Response regulator transcription factor</fullName>
    </submittedName>
</protein>
<reference evidence="9" key="1">
    <citation type="submission" date="2021-01" db="EMBL/GenBank/DDBJ databases">
        <title>Genome sequence of strain Noviherbaspirillum sp. DKR-6.</title>
        <authorList>
            <person name="Chaudhary D.K."/>
        </authorList>
    </citation>
    <scope>NUCLEOTIDE SEQUENCE</scope>
    <source>
        <strain evidence="9">DKR-6</strain>
    </source>
</reference>
<dbReference type="Pfam" id="PF00486">
    <property type="entry name" value="Trans_reg_C"/>
    <property type="match status" value="1"/>
</dbReference>
<keyword evidence="1 4" id="KW-0597">Phosphoprotein</keyword>
<dbReference type="Proteomes" id="UP000622890">
    <property type="component" value="Unassembled WGS sequence"/>
</dbReference>
<dbReference type="InterPro" id="IPR039420">
    <property type="entry name" value="WalR-like"/>
</dbReference>
<dbReference type="InterPro" id="IPR016032">
    <property type="entry name" value="Sig_transdc_resp-reg_C-effctor"/>
</dbReference>
<feature type="region of interest" description="Disordered" evidence="6">
    <location>
        <begin position="230"/>
        <end position="249"/>
    </location>
</feature>
<dbReference type="GO" id="GO:0005829">
    <property type="term" value="C:cytosol"/>
    <property type="evidence" value="ECO:0007669"/>
    <property type="project" value="TreeGrafter"/>
</dbReference>
<dbReference type="PROSITE" id="PS51755">
    <property type="entry name" value="OMPR_PHOB"/>
    <property type="match status" value="1"/>
</dbReference>
<dbReference type="PANTHER" id="PTHR48111">
    <property type="entry name" value="REGULATOR OF RPOS"/>
    <property type="match status" value="1"/>
</dbReference>
<keyword evidence="2" id="KW-0902">Two-component regulatory system</keyword>
<dbReference type="CDD" id="cd00383">
    <property type="entry name" value="trans_reg_C"/>
    <property type="match status" value="1"/>
</dbReference>
<dbReference type="Gene3D" id="1.10.10.10">
    <property type="entry name" value="Winged helix-like DNA-binding domain superfamily/Winged helix DNA-binding domain"/>
    <property type="match status" value="1"/>
</dbReference>
<evidence type="ECO:0000313" key="10">
    <source>
        <dbReference type="Proteomes" id="UP000622890"/>
    </source>
</evidence>
<comment type="caution">
    <text evidence="9">The sequence shown here is derived from an EMBL/GenBank/DDBJ whole genome shotgun (WGS) entry which is preliminary data.</text>
</comment>
<dbReference type="InterPro" id="IPR001789">
    <property type="entry name" value="Sig_transdc_resp-reg_receiver"/>
</dbReference>
<evidence type="ECO:0000256" key="4">
    <source>
        <dbReference type="PROSITE-ProRule" id="PRU00169"/>
    </source>
</evidence>
<dbReference type="Gene3D" id="3.40.50.2300">
    <property type="match status" value="1"/>
</dbReference>
<feature type="DNA-binding region" description="OmpR/PhoB-type" evidence="5">
    <location>
        <begin position="126"/>
        <end position="225"/>
    </location>
</feature>
<dbReference type="SMART" id="SM00448">
    <property type="entry name" value="REC"/>
    <property type="match status" value="1"/>
</dbReference>
<feature type="domain" description="OmpR/PhoB-type" evidence="8">
    <location>
        <begin position="126"/>
        <end position="225"/>
    </location>
</feature>
<dbReference type="PANTHER" id="PTHR48111:SF40">
    <property type="entry name" value="PHOSPHATE REGULON TRANSCRIPTIONAL REGULATORY PROTEIN PHOB"/>
    <property type="match status" value="1"/>
</dbReference>
<dbReference type="GO" id="GO:0032993">
    <property type="term" value="C:protein-DNA complex"/>
    <property type="evidence" value="ECO:0007669"/>
    <property type="project" value="TreeGrafter"/>
</dbReference>
<dbReference type="SUPFAM" id="SSF46894">
    <property type="entry name" value="C-terminal effector domain of the bipartite response regulators"/>
    <property type="match status" value="1"/>
</dbReference>
<evidence type="ECO:0000256" key="5">
    <source>
        <dbReference type="PROSITE-ProRule" id="PRU01091"/>
    </source>
</evidence>
<dbReference type="GO" id="GO:0000976">
    <property type="term" value="F:transcription cis-regulatory region binding"/>
    <property type="evidence" value="ECO:0007669"/>
    <property type="project" value="TreeGrafter"/>
</dbReference>
<dbReference type="RefSeq" id="WP_200595473.1">
    <property type="nucleotide sequence ID" value="NZ_JAEPBG010000011.1"/>
</dbReference>
<dbReference type="EMBL" id="JAEPBG010000011">
    <property type="protein sequence ID" value="MBK4737298.1"/>
    <property type="molecule type" value="Genomic_DNA"/>
</dbReference>
<feature type="modified residue" description="4-aspartylphosphate" evidence="4">
    <location>
        <position position="51"/>
    </location>
</feature>
<dbReference type="InterPro" id="IPR011006">
    <property type="entry name" value="CheY-like_superfamily"/>
</dbReference>
<dbReference type="InterPro" id="IPR001867">
    <property type="entry name" value="OmpR/PhoB-type_DNA-bd"/>
</dbReference>
<organism evidence="9 10">
    <name type="scientific">Noviherbaspirillum pedocola</name>
    <dbReference type="NCBI Taxonomy" id="2801341"/>
    <lineage>
        <taxon>Bacteria</taxon>
        <taxon>Pseudomonadati</taxon>
        <taxon>Pseudomonadota</taxon>
        <taxon>Betaproteobacteria</taxon>
        <taxon>Burkholderiales</taxon>
        <taxon>Oxalobacteraceae</taxon>
        <taxon>Noviherbaspirillum</taxon>
    </lineage>
</organism>
<evidence type="ECO:0000256" key="6">
    <source>
        <dbReference type="SAM" id="MobiDB-lite"/>
    </source>
</evidence>
<proteinExistence type="predicted"/>
<keyword evidence="10" id="KW-1185">Reference proteome</keyword>
<dbReference type="PROSITE" id="PS50110">
    <property type="entry name" value="RESPONSE_REGULATORY"/>
    <property type="match status" value="1"/>
</dbReference>
<dbReference type="InterPro" id="IPR036388">
    <property type="entry name" value="WH-like_DNA-bd_sf"/>
</dbReference>
<evidence type="ECO:0000259" key="7">
    <source>
        <dbReference type="PROSITE" id="PS50110"/>
    </source>
</evidence>
<dbReference type="GO" id="GO:0000156">
    <property type="term" value="F:phosphorelay response regulator activity"/>
    <property type="evidence" value="ECO:0007669"/>
    <property type="project" value="TreeGrafter"/>
</dbReference>
<evidence type="ECO:0000256" key="3">
    <source>
        <dbReference type="ARBA" id="ARBA00023125"/>
    </source>
</evidence>
<dbReference type="SUPFAM" id="SSF52172">
    <property type="entry name" value="CheY-like"/>
    <property type="match status" value="1"/>
</dbReference>
<dbReference type="Pfam" id="PF00072">
    <property type="entry name" value="Response_reg"/>
    <property type="match status" value="1"/>
</dbReference>
<dbReference type="GO" id="GO:0006355">
    <property type="term" value="P:regulation of DNA-templated transcription"/>
    <property type="evidence" value="ECO:0007669"/>
    <property type="project" value="InterPro"/>
</dbReference>